<dbReference type="PANTHER" id="PTHR13767">
    <property type="entry name" value="TRNA-PSEUDOURIDINE SYNTHASE"/>
    <property type="match status" value="1"/>
</dbReference>
<dbReference type="NCBIfam" id="TIGR00431">
    <property type="entry name" value="TruB"/>
    <property type="match status" value="1"/>
</dbReference>
<evidence type="ECO:0000259" key="6">
    <source>
        <dbReference type="Pfam" id="PF01509"/>
    </source>
</evidence>
<dbReference type="GO" id="GO:0160148">
    <property type="term" value="F:tRNA pseudouridine(55) synthase activity"/>
    <property type="evidence" value="ECO:0007669"/>
    <property type="project" value="UniProtKB-EC"/>
</dbReference>
<keyword evidence="9" id="KW-1185">Reference proteome</keyword>
<evidence type="ECO:0000256" key="4">
    <source>
        <dbReference type="ARBA" id="ARBA00023235"/>
    </source>
</evidence>
<reference evidence="8 9" key="1">
    <citation type="submission" date="2024-04" db="EMBL/GenBank/DDBJ databases">
        <title>Flavobacterium sp. DGU11 16S ribosomal RNA gene Genome sequencing and assembly.</title>
        <authorList>
            <person name="Park S."/>
        </authorList>
    </citation>
    <scope>NUCLEOTIDE SEQUENCE [LARGE SCALE GENOMIC DNA]</scope>
    <source>
        <strain evidence="8 9">DGU11</strain>
    </source>
</reference>
<dbReference type="InterPro" id="IPR020103">
    <property type="entry name" value="PsdUridine_synth_cat_dom_sf"/>
</dbReference>
<protein>
    <recommendedName>
        <fullName evidence="5">tRNA pseudouridine synthase B</fullName>
        <ecNumber evidence="5">5.4.99.25</ecNumber>
    </recommendedName>
    <alternativeName>
        <fullName evidence="5">tRNA pseudouridine(55) synthase</fullName>
        <shortName evidence="5">Psi55 synthase</shortName>
    </alternativeName>
    <alternativeName>
        <fullName evidence="5">tRNA pseudouridylate synthase</fullName>
    </alternativeName>
    <alternativeName>
        <fullName evidence="5">tRNA-uridine isomerase</fullName>
    </alternativeName>
</protein>
<dbReference type="Proteomes" id="UP001464555">
    <property type="component" value="Unassembled WGS sequence"/>
</dbReference>
<dbReference type="CDD" id="cd02573">
    <property type="entry name" value="PseudoU_synth_EcTruB"/>
    <property type="match status" value="1"/>
</dbReference>
<evidence type="ECO:0000313" key="9">
    <source>
        <dbReference type="Proteomes" id="UP001464555"/>
    </source>
</evidence>
<comment type="caution">
    <text evidence="8">The sequence shown here is derived from an EMBL/GenBank/DDBJ whole genome shotgun (WGS) entry which is preliminary data.</text>
</comment>
<evidence type="ECO:0000256" key="5">
    <source>
        <dbReference type="HAMAP-Rule" id="MF_01080"/>
    </source>
</evidence>
<feature type="domain" description="Pseudouridine synthase II N-terminal" evidence="6">
    <location>
        <begin position="39"/>
        <end position="187"/>
    </location>
</feature>
<evidence type="ECO:0000259" key="7">
    <source>
        <dbReference type="Pfam" id="PF16198"/>
    </source>
</evidence>
<comment type="similarity">
    <text evidence="2 5">Belongs to the pseudouridine synthase TruB family. Type 1 subfamily.</text>
</comment>
<evidence type="ECO:0000256" key="2">
    <source>
        <dbReference type="ARBA" id="ARBA00005642"/>
    </source>
</evidence>
<sequence>MPLATPEDFQEGKVVLIDKPLHWSSFQAVNKVKWSLKKHLGLKKIKVGHAGTLDPLATGLLIVCTGKFTKRISELQGMEKEYTGTFYLGATTPSYDLETEVNATFPTDHIDEKLIHDTLPQFIGEIDQKPPVFSAIKKDGKRLYEHARKGEEVEIAFRKTTIHEFEITRIALPEVDFRVVCSKGTYIRSLAYDFGLALKSGAHLTALRRTKIGAFSVEDAISPEAFENGIENHPA</sequence>
<dbReference type="SUPFAM" id="SSF55120">
    <property type="entry name" value="Pseudouridine synthase"/>
    <property type="match status" value="1"/>
</dbReference>
<evidence type="ECO:0000256" key="3">
    <source>
        <dbReference type="ARBA" id="ARBA00022694"/>
    </source>
</evidence>
<comment type="catalytic activity">
    <reaction evidence="1 5">
        <text>uridine(55) in tRNA = pseudouridine(55) in tRNA</text>
        <dbReference type="Rhea" id="RHEA:42532"/>
        <dbReference type="Rhea" id="RHEA-COMP:10101"/>
        <dbReference type="Rhea" id="RHEA-COMP:10102"/>
        <dbReference type="ChEBI" id="CHEBI:65314"/>
        <dbReference type="ChEBI" id="CHEBI:65315"/>
        <dbReference type="EC" id="5.4.99.25"/>
    </reaction>
</comment>
<accession>A0ABU9I1C6</accession>
<dbReference type="Gene3D" id="3.30.2350.10">
    <property type="entry name" value="Pseudouridine synthase"/>
    <property type="match status" value="1"/>
</dbReference>
<evidence type="ECO:0000313" key="8">
    <source>
        <dbReference type="EMBL" id="MEL1245587.1"/>
    </source>
</evidence>
<gene>
    <name evidence="5 8" type="primary">truB</name>
    <name evidence="8" type="ORF">AAEO56_15030</name>
</gene>
<keyword evidence="4 5" id="KW-0413">Isomerase</keyword>
<dbReference type="HAMAP" id="MF_01080">
    <property type="entry name" value="TruB_bact"/>
    <property type="match status" value="1"/>
</dbReference>
<organism evidence="8 9">
    <name type="scientific">Flavobacterium arundinis</name>
    <dbReference type="NCBI Taxonomy" id="3139143"/>
    <lineage>
        <taxon>Bacteria</taxon>
        <taxon>Pseudomonadati</taxon>
        <taxon>Bacteroidota</taxon>
        <taxon>Flavobacteriia</taxon>
        <taxon>Flavobacteriales</taxon>
        <taxon>Flavobacteriaceae</taxon>
        <taxon>Flavobacterium</taxon>
    </lineage>
</organism>
<keyword evidence="3 5" id="KW-0819">tRNA processing</keyword>
<dbReference type="InterPro" id="IPR002501">
    <property type="entry name" value="PsdUridine_synth_N"/>
</dbReference>
<dbReference type="Pfam" id="PF16198">
    <property type="entry name" value="TruB_C_2"/>
    <property type="match status" value="1"/>
</dbReference>
<name>A0ABU9I1C6_9FLAO</name>
<dbReference type="InterPro" id="IPR032819">
    <property type="entry name" value="TruB_C"/>
</dbReference>
<comment type="function">
    <text evidence="5">Responsible for synthesis of pseudouridine from uracil-55 in the psi GC loop of transfer RNAs.</text>
</comment>
<dbReference type="PANTHER" id="PTHR13767:SF2">
    <property type="entry name" value="PSEUDOURIDYLATE SYNTHASE TRUB1"/>
    <property type="match status" value="1"/>
</dbReference>
<feature type="domain" description="tRNA pseudouridylate synthase B C-terminal" evidence="7">
    <location>
        <begin position="188"/>
        <end position="228"/>
    </location>
</feature>
<dbReference type="Pfam" id="PF01509">
    <property type="entry name" value="TruB_N"/>
    <property type="match status" value="1"/>
</dbReference>
<dbReference type="InterPro" id="IPR014780">
    <property type="entry name" value="tRNA_psdUridine_synth_TruB"/>
</dbReference>
<evidence type="ECO:0000256" key="1">
    <source>
        <dbReference type="ARBA" id="ARBA00000385"/>
    </source>
</evidence>
<proteinExistence type="inferred from homology"/>
<feature type="active site" description="Nucleophile" evidence="5">
    <location>
        <position position="54"/>
    </location>
</feature>
<dbReference type="EC" id="5.4.99.25" evidence="5"/>
<dbReference type="EMBL" id="JBBYHR010000009">
    <property type="protein sequence ID" value="MEL1245587.1"/>
    <property type="molecule type" value="Genomic_DNA"/>
</dbReference>